<dbReference type="InterPro" id="IPR036638">
    <property type="entry name" value="HLH_DNA-bd_sf"/>
</dbReference>
<dbReference type="GO" id="GO:0005634">
    <property type="term" value="C:nucleus"/>
    <property type="evidence" value="ECO:0007669"/>
    <property type="project" value="UniProtKB-SubCell"/>
</dbReference>
<feature type="domain" description="BHLH" evidence="6">
    <location>
        <begin position="1"/>
        <end position="48"/>
    </location>
</feature>
<name>A0A8J7P2Q0_ATRSP</name>
<evidence type="ECO:0000256" key="4">
    <source>
        <dbReference type="ARBA" id="ARBA00023163"/>
    </source>
</evidence>
<dbReference type="Pfam" id="PF00010">
    <property type="entry name" value="HLH"/>
    <property type="match status" value="1"/>
</dbReference>
<dbReference type="SMART" id="SM00353">
    <property type="entry name" value="HLH"/>
    <property type="match status" value="1"/>
</dbReference>
<reference evidence="7" key="1">
    <citation type="journal article" date="2021" name="Cell">
        <title>Tracing the genetic footprints of vertebrate landing in non-teleost ray-finned fishes.</title>
        <authorList>
            <person name="Bi X."/>
            <person name="Wang K."/>
            <person name="Yang L."/>
            <person name="Pan H."/>
            <person name="Jiang H."/>
            <person name="Wei Q."/>
            <person name="Fang M."/>
            <person name="Yu H."/>
            <person name="Zhu C."/>
            <person name="Cai Y."/>
            <person name="He Y."/>
            <person name="Gan X."/>
            <person name="Zeng H."/>
            <person name="Yu D."/>
            <person name="Zhu Y."/>
            <person name="Jiang H."/>
            <person name="Qiu Q."/>
            <person name="Yang H."/>
            <person name="Zhang Y.E."/>
            <person name="Wang W."/>
            <person name="Zhu M."/>
            <person name="He S."/>
            <person name="Zhang G."/>
        </authorList>
    </citation>
    <scope>NUCLEOTIDE SEQUENCE</scope>
    <source>
        <strain evidence="7">Allg_001</strain>
    </source>
</reference>
<accession>A0A8J7P2Q0</accession>
<evidence type="ECO:0000256" key="2">
    <source>
        <dbReference type="ARBA" id="ARBA00022491"/>
    </source>
</evidence>
<keyword evidence="5" id="KW-0539">Nucleus</keyword>
<gene>
    <name evidence="7" type="primary">Hes3_1</name>
    <name evidence="7" type="ORF">GTO95_0013721</name>
</gene>
<evidence type="ECO:0000256" key="5">
    <source>
        <dbReference type="ARBA" id="ARBA00023242"/>
    </source>
</evidence>
<dbReference type="PANTHER" id="PTHR10985">
    <property type="entry name" value="BASIC HELIX-LOOP-HELIX TRANSCRIPTION FACTOR, HES-RELATED"/>
    <property type="match status" value="1"/>
</dbReference>
<organism evidence="7 8">
    <name type="scientific">Atractosteus spatula</name>
    <name type="common">Alligator gar</name>
    <name type="synonym">Lepisosteus spatula</name>
    <dbReference type="NCBI Taxonomy" id="7917"/>
    <lineage>
        <taxon>Eukaryota</taxon>
        <taxon>Metazoa</taxon>
        <taxon>Chordata</taxon>
        <taxon>Craniata</taxon>
        <taxon>Vertebrata</taxon>
        <taxon>Euteleostomi</taxon>
        <taxon>Actinopterygii</taxon>
        <taxon>Neopterygii</taxon>
        <taxon>Holostei</taxon>
        <taxon>Semionotiformes</taxon>
        <taxon>Lepisosteidae</taxon>
        <taxon>Atractosteus</taxon>
    </lineage>
</organism>
<comment type="subcellular location">
    <subcellularLocation>
        <location evidence="1">Nucleus</location>
    </subcellularLocation>
</comment>
<comment type="caution">
    <text evidence="7">The sequence shown here is derived from an EMBL/GenBank/DDBJ whole genome shotgun (WGS) entry which is preliminary data.</text>
</comment>
<dbReference type="Proteomes" id="UP000736164">
    <property type="component" value="Unassembled WGS sequence"/>
</dbReference>
<evidence type="ECO:0000256" key="3">
    <source>
        <dbReference type="ARBA" id="ARBA00023015"/>
    </source>
</evidence>
<keyword evidence="2" id="KW-0678">Repressor</keyword>
<keyword evidence="3" id="KW-0805">Transcription regulation</keyword>
<dbReference type="InterPro" id="IPR011598">
    <property type="entry name" value="bHLH_dom"/>
</dbReference>
<feature type="non-terminal residue" evidence="7">
    <location>
        <position position="1"/>
    </location>
</feature>
<evidence type="ECO:0000313" key="8">
    <source>
        <dbReference type="Proteomes" id="UP000736164"/>
    </source>
</evidence>
<dbReference type="CDD" id="cd11410">
    <property type="entry name" value="bHLH_O_HES"/>
    <property type="match status" value="1"/>
</dbReference>
<dbReference type="GO" id="GO:0046983">
    <property type="term" value="F:protein dimerization activity"/>
    <property type="evidence" value="ECO:0007669"/>
    <property type="project" value="InterPro"/>
</dbReference>
<proteinExistence type="predicted"/>
<keyword evidence="8" id="KW-1185">Reference proteome</keyword>
<evidence type="ECO:0000259" key="6">
    <source>
        <dbReference type="PROSITE" id="PS50888"/>
    </source>
</evidence>
<dbReference type="SUPFAM" id="SSF47459">
    <property type="entry name" value="HLH, helix-loop-helix DNA-binding domain"/>
    <property type="match status" value="1"/>
</dbReference>
<protein>
    <submittedName>
        <fullName evidence="7">HES3 factor</fullName>
    </submittedName>
</protein>
<evidence type="ECO:0000313" key="7">
    <source>
        <dbReference type="EMBL" id="MBN3323316.1"/>
    </source>
</evidence>
<dbReference type="InterPro" id="IPR050370">
    <property type="entry name" value="HES_HEY"/>
</dbReference>
<dbReference type="Gene3D" id="4.10.280.10">
    <property type="entry name" value="Helix-loop-helix DNA-binding domain"/>
    <property type="match status" value="1"/>
</dbReference>
<evidence type="ECO:0000256" key="1">
    <source>
        <dbReference type="ARBA" id="ARBA00004123"/>
    </source>
</evidence>
<dbReference type="EMBL" id="JAAWVO010064378">
    <property type="protein sequence ID" value="MBN3323316.1"/>
    <property type="molecule type" value="Genomic_DNA"/>
</dbReference>
<sequence length="70" mass="8273">MEKKRRARINSCLEQLKTLLETQYPKISKHKLEKADILEMTVTHLKKMQESCQGICFTLINGSLEYQNCW</sequence>
<dbReference type="PROSITE" id="PS50888">
    <property type="entry name" value="BHLH"/>
    <property type="match status" value="1"/>
</dbReference>
<keyword evidence="4" id="KW-0804">Transcription</keyword>
<dbReference type="AlphaFoldDB" id="A0A8J7P2Q0"/>
<feature type="non-terminal residue" evidence="7">
    <location>
        <position position="70"/>
    </location>
</feature>